<gene>
    <name evidence="1" type="ORF">HPB49_020980</name>
</gene>
<sequence>MAYCCVPLCKSDEKKKTAGLSFHEIPAVADTRVRWLAAIRRDKWSPNTTSCYTKVCSRHFKEEDFIEGKRRLLKKGAVPSVFEEYPSHLLPKSTPARNTASIDKRVSATMARNDSASGSAMQQLLPAAAPTSSEEDMSDCCSMDTSTAPNSCDQSVQVNIRSTSSVLVTERAKWIRKEKGLRSQLLRLQQTVDKYKMELKRLHEDALVADVSYIKERAEEKEPAAQFLIDQIQNFRKKRPSWCEETTRRCAVLRHLSARAYEHIRGEMLLKLPCRKTLSNYFGTTSGETGFSKLAEDRLRVEAESLSVPQSRVCSLIVDEMKIKEKLQYNKEQDCFVGHADISLEQQGGDLTLANSLLCFLITGLSTSYRIPVAYYFTKGLTGPQLHKLLIFVLEKVEACGFRVVRLVSDNHKVNVNAMKLLGDGILTYRITHPCDCDRLLFLSFDPCHVLKNVRSQFLAHDFGPKGEVSSCYIKKLYELQKDLVVKPVRYLSRKHVYPNNIEKMNVARAIQVLSPDVTAALEHLRSQAGHTSSFSFADAGQTIIFMQNMYRWFVLHDTSNTTQHIHKKWPDTRQFDDAEDARLEWLEVTLPMYLDKLKKSCGDKKEFFTKETYEALLLTTYSTVACIKYLLTEEKFLFVLTRKFNSDPIESLFGTLRMSAGCNDMLNVRSVLSVLEKVLKTGIAASSVTSNVAHSERAQMSTGTLHTEASPSPAQQLPQLQRAACVLQRLNTTVLPQQLPSLEISATAYVRGYIARFTRSQDRGGLLYPSDQLLFAVDVLRTFADCALKDNPTLLKPLSTLVKYAVPALCASNLLKCKESDAIHRVKLMELISVRFLRPLLVNYAFNVSDKHDAFKYFAKKPLSRKYVKL</sequence>
<accession>A0ACB8E343</accession>
<evidence type="ECO:0000313" key="2">
    <source>
        <dbReference type="Proteomes" id="UP000821865"/>
    </source>
</evidence>
<reference evidence="1" key="1">
    <citation type="submission" date="2020-05" db="EMBL/GenBank/DDBJ databases">
        <title>Large-scale comparative analyses of tick genomes elucidate their genetic diversity and vector capacities.</title>
        <authorList>
            <person name="Jia N."/>
            <person name="Wang J."/>
            <person name="Shi W."/>
            <person name="Du L."/>
            <person name="Sun Y."/>
            <person name="Zhan W."/>
            <person name="Jiang J."/>
            <person name="Wang Q."/>
            <person name="Zhang B."/>
            <person name="Ji P."/>
            <person name="Sakyi L.B."/>
            <person name="Cui X."/>
            <person name="Yuan T."/>
            <person name="Jiang B."/>
            <person name="Yang W."/>
            <person name="Lam T.T.-Y."/>
            <person name="Chang Q."/>
            <person name="Ding S."/>
            <person name="Wang X."/>
            <person name="Zhu J."/>
            <person name="Ruan X."/>
            <person name="Zhao L."/>
            <person name="Wei J."/>
            <person name="Que T."/>
            <person name="Du C."/>
            <person name="Cheng J."/>
            <person name="Dai P."/>
            <person name="Han X."/>
            <person name="Huang E."/>
            <person name="Gao Y."/>
            <person name="Liu J."/>
            <person name="Shao H."/>
            <person name="Ye R."/>
            <person name="Li L."/>
            <person name="Wei W."/>
            <person name="Wang X."/>
            <person name="Wang C."/>
            <person name="Yang T."/>
            <person name="Huo Q."/>
            <person name="Li W."/>
            <person name="Guo W."/>
            <person name="Chen H."/>
            <person name="Zhou L."/>
            <person name="Ni X."/>
            <person name="Tian J."/>
            <person name="Zhou Y."/>
            <person name="Sheng Y."/>
            <person name="Liu T."/>
            <person name="Pan Y."/>
            <person name="Xia L."/>
            <person name="Li J."/>
            <person name="Zhao F."/>
            <person name="Cao W."/>
        </authorList>
    </citation>
    <scope>NUCLEOTIDE SEQUENCE</scope>
    <source>
        <strain evidence="1">Dsil-2018</strain>
    </source>
</reference>
<comment type="caution">
    <text evidence="1">The sequence shown here is derived from an EMBL/GenBank/DDBJ whole genome shotgun (WGS) entry which is preliminary data.</text>
</comment>
<dbReference type="EMBL" id="CM023470">
    <property type="protein sequence ID" value="KAH7981016.1"/>
    <property type="molecule type" value="Genomic_DNA"/>
</dbReference>
<evidence type="ECO:0000313" key="1">
    <source>
        <dbReference type="EMBL" id="KAH7981016.1"/>
    </source>
</evidence>
<dbReference type="Proteomes" id="UP000821865">
    <property type="component" value="Chromosome 1"/>
</dbReference>
<organism evidence="1 2">
    <name type="scientific">Dermacentor silvarum</name>
    <name type="common">Tick</name>
    <dbReference type="NCBI Taxonomy" id="543639"/>
    <lineage>
        <taxon>Eukaryota</taxon>
        <taxon>Metazoa</taxon>
        <taxon>Ecdysozoa</taxon>
        <taxon>Arthropoda</taxon>
        <taxon>Chelicerata</taxon>
        <taxon>Arachnida</taxon>
        <taxon>Acari</taxon>
        <taxon>Parasitiformes</taxon>
        <taxon>Ixodida</taxon>
        <taxon>Ixodoidea</taxon>
        <taxon>Ixodidae</taxon>
        <taxon>Rhipicephalinae</taxon>
        <taxon>Dermacentor</taxon>
    </lineage>
</organism>
<protein>
    <submittedName>
        <fullName evidence="1">Uncharacterized protein</fullName>
    </submittedName>
</protein>
<keyword evidence="2" id="KW-1185">Reference proteome</keyword>
<name>A0ACB8E343_DERSI</name>
<proteinExistence type="predicted"/>